<dbReference type="CDD" id="cd00332">
    <property type="entry name" value="PAL-HAL"/>
    <property type="match status" value="1"/>
</dbReference>
<proteinExistence type="inferred from homology"/>
<evidence type="ECO:0000256" key="1">
    <source>
        <dbReference type="ARBA" id="ARBA00007238"/>
    </source>
</evidence>
<dbReference type="PANTHER" id="PTHR10362">
    <property type="entry name" value="HISTIDINE AMMONIA-LYASE"/>
    <property type="match status" value="1"/>
</dbReference>
<protein>
    <submittedName>
        <fullName evidence="3">L-Aspartase-like protein</fullName>
    </submittedName>
</protein>
<dbReference type="Pfam" id="PF00221">
    <property type="entry name" value="Lyase_aromatic"/>
    <property type="match status" value="1"/>
</dbReference>
<sequence>MSSNHTSITRDLIDKVKAFVSAGDSVILDGSSLDIAGVVAVSRRGAIPKLSDDQEVFSKVNRATAAVEERISAGASLYGVTTGVGATSFARTNQLEELQKALVAYNLTGIVPNTLAAPTSADMQMVLDEDFMRGTVMVRLNSLIRGHSGVRWNVITSMYELLVHDVVPLAAKNNTVSASGDLGTLAYIAGTLTGLPDLLVWYGKGKERSVRPAAQVLKEIQLKPLTYAPKEGLSILNGTAASASAAAQVLYDANVLLLAAQGLTVMAIEALRANLEPFEPFPHVVARPHPGQVEIAANIARMADGSKFAFKEYPEGDPEYQLRQDRYHIRCVPQWLGPFAESLQHAIKSVNIELNSTTDNPIVDPDGKPPHNIYHAGNFQALTPAEAMDTVRHVILGLGKILYAQHTEILNPTLNRGLPADCAAGEPNLDYGLKSSDLCCSAYLSEIGFLSGSFLPHINSTERHTQSINPMALASARYAKNCVQLLQQMVATYLYTVCQAIDLRAMNVQYLDKLNALLEAELPNVLVCSDKTTFQETCAALFTTLRVQFGITASMESMSRFKTMLSPLITELYTRTAQNNGIQLLPSTSPVEWLQKFEVQARDLFSQNRMEYFIQDAGAINFLSDSGKTIYSFVRNDLKIPMKKGLPGLDKHEIGTQISIIFQALQEGRMDSVFSQAMRPTSV</sequence>
<dbReference type="EMBL" id="JADNRY010000143">
    <property type="protein sequence ID" value="KAF9063562.1"/>
    <property type="molecule type" value="Genomic_DNA"/>
</dbReference>
<comment type="caution">
    <text evidence="3">The sequence shown here is derived from an EMBL/GenBank/DDBJ whole genome shotgun (WGS) entry which is preliminary data.</text>
</comment>
<dbReference type="InterPro" id="IPR008948">
    <property type="entry name" value="L-Aspartase-like"/>
</dbReference>
<comment type="similarity">
    <text evidence="1 2">Belongs to the PAL/histidase family.</text>
</comment>
<keyword evidence="2" id="KW-0456">Lyase</keyword>
<dbReference type="GO" id="GO:0016841">
    <property type="term" value="F:ammonia-lyase activity"/>
    <property type="evidence" value="ECO:0007669"/>
    <property type="project" value="InterPro"/>
</dbReference>
<dbReference type="Gene3D" id="1.10.274.20">
    <property type="entry name" value="Phenylalanine ammonia-lyase 1, domain 3"/>
    <property type="match status" value="1"/>
</dbReference>
<dbReference type="Proteomes" id="UP000772434">
    <property type="component" value="Unassembled WGS sequence"/>
</dbReference>
<evidence type="ECO:0000256" key="2">
    <source>
        <dbReference type="RuleBase" id="RU003954"/>
    </source>
</evidence>
<reference evidence="3" key="1">
    <citation type="submission" date="2020-11" db="EMBL/GenBank/DDBJ databases">
        <authorList>
            <consortium name="DOE Joint Genome Institute"/>
            <person name="Ahrendt S."/>
            <person name="Riley R."/>
            <person name="Andreopoulos W."/>
            <person name="Labutti K."/>
            <person name="Pangilinan J."/>
            <person name="Ruiz-Duenas F.J."/>
            <person name="Barrasa J.M."/>
            <person name="Sanchez-Garcia M."/>
            <person name="Camarero S."/>
            <person name="Miyauchi S."/>
            <person name="Serrano A."/>
            <person name="Linde D."/>
            <person name="Babiker R."/>
            <person name="Drula E."/>
            <person name="Ayuso-Fernandez I."/>
            <person name="Pacheco R."/>
            <person name="Padilla G."/>
            <person name="Ferreira P."/>
            <person name="Barriuso J."/>
            <person name="Kellner H."/>
            <person name="Castanera R."/>
            <person name="Alfaro M."/>
            <person name="Ramirez L."/>
            <person name="Pisabarro A.G."/>
            <person name="Kuo A."/>
            <person name="Tritt A."/>
            <person name="Lipzen A."/>
            <person name="He G."/>
            <person name="Yan M."/>
            <person name="Ng V."/>
            <person name="Cullen D."/>
            <person name="Martin F."/>
            <person name="Rosso M.-N."/>
            <person name="Henrissat B."/>
            <person name="Hibbett D."/>
            <person name="Martinez A.T."/>
            <person name="Grigoriev I.V."/>
        </authorList>
    </citation>
    <scope>NUCLEOTIDE SEQUENCE</scope>
    <source>
        <strain evidence="3">AH 40177</strain>
    </source>
</reference>
<name>A0A9P5PHZ9_9AGAR</name>
<accession>A0A9P5PHZ9</accession>
<dbReference type="Gene3D" id="1.20.200.10">
    <property type="entry name" value="Fumarase/aspartase (Central domain)"/>
    <property type="match status" value="1"/>
</dbReference>
<dbReference type="SUPFAM" id="SSF48557">
    <property type="entry name" value="L-aspartase-like"/>
    <property type="match status" value="1"/>
</dbReference>
<dbReference type="GO" id="GO:0006559">
    <property type="term" value="P:L-phenylalanine catabolic process"/>
    <property type="evidence" value="ECO:0007669"/>
    <property type="project" value="InterPro"/>
</dbReference>
<dbReference type="InterPro" id="IPR024083">
    <property type="entry name" value="Fumarase/histidase_N"/>
</dbReference>
<dbReference type="OrthoDB" id="10051290at2759"/>
<keyword evidence="4" id="KW-1185">Reference proteome</keyword>
<dbReference type="GO" id="GO:0005737">
    <property type="term" value="C:cytoplasm"/>
    <property type="evidence" value="ECO:0007669"/>
    <property type="project" value="InterPro"/>
</dbReference>
<evidence type="ECO:0000313" key="4">
    <source>
        <dbReference type="Proteomes" id="UP000772434"/>
    </source>
</evidence>
<dbReference type="InterPro" id="IPR001106">
    <property type="entry name" value="Aromatic_Lyase"/>
</dbReference>
<gene>
    <name evidence="3" type="ORF">BDP27DRAFT_1334917</name>
</gene>
<dbReference type="AlphaFoldDB" id="A0A9P5PHZ9"/>
<evidence type="ECO:0000313" key="3">
    <source>
        <dbReference type="EMBL" id="KAF9063562.1"/>
    </source>
</evidence>
<dbReference type="InterPro" id="IPR023144">
    <property type="entry name" value="Phe_NH3-lyase_shielding_dom_sf"/>
</dbReference>
<dbReference type="InterPro" id="IPR005922">
    <property type="entry name" value="Phe_NH3-lyase"/>
</dbReference>
<dbReference type="Gene3D" id="1.10.275.10">
    <property type="entry name" value="Fumarase/aspartase (N-terminal domain)"/>
    <property type="match status" value="1"/>
</dbReference>
<dbReference type="NCBIfam" id="TIGR01226">
    <property type="entry name" value="phe_am_lyase"/>
    <property type="match status" value="1"/>
</dbReference>
<organism evidence="3 4">
    <name type="scientific">Rhodocollybia butyracea</name>
    <dbReference type="NCBI Taxonomy" id="206335"/>
    <lineage>
        <taxon>Eukaryota</taxon>
        <taxon>Fungi</taxon>
        <taxon>Dikarya</taxon>
        <taxon>Basidiomycota</taxon>
        <taxon>Agaricomycotina</taxon>
        <taxon>Agaricomycetes</taxon>
        <taxon>Agaricomycetidae</taxon>
        <taxon>Agaricales</taxon>
        <taxon>Marasmiineae</taxon>
        <taxon>Omphalotaceae</taxon>
        <taxon>Rhodocollybia</taxon>
    </lineage>
</organism>